<dbReference type="PROSITE" id="PS50077">
    <property type="entry name" value="HEAT_REPEAT"/>
    <property type="match status" value="1"/>
</dbReference>
<organism evidence="2 3">
    <name type="scientific">Brevundimonas fontaquae</name>
    <dbReference type="NCBI Taxonomy" id="2813778"/>
    <lineage>
        <taxon>Bacteria</taxon>
        <taxon>Pseudomonadati</taxon>
        <taxon>Pseudomonadota</taxon>
        <taxon>Alphaproteobacteria</taxon>
        <taxon>Caulobacterales</taxon>
        <taxon>Caulobacteraceae</taxon>
        <taxon>Brevundimonas</taxon>
    </lineage>
</organism>
<evidence type="ECO:0000313" key="2">
    <source>
        <dbReference type="EMBL" id="QSF54450.1"/>
    </source>
</evidence>
<dbReference type="Pfam" id="PF13646">
    <property type="entry name" value="HEAT_2"/>
    <property type="match status" value="1"/>
</dbReference>
<gene>
    <name evidence="2" type="ORF">JX001_01030</name>
</gene>
<dbReference type="InterPro" id="IPR011989">
    <property type="entry name" value="ARM-like"/>
</dbReference>
<dbReference type="InterPro" id="IPR021133">
    <property type="entry name" value="HEAT_type_2"/>
</dbReference>
<dbReference type="SMART" id="SM00567">
    <property type="entry name" value="EZ_HEAT"/>
    <property type="match status" value="4"/>
</dbReference>
<evidence type="ECO:0000313" key="3">
    <source>
        <dbReference type="Proteomes" id="UP000662957"/>
    </source>
</evidence>
<dbReference type="RefSeq" id="WP_205681943.1">
    <property type="nucleotide sequence ID" value="NZ_CP070968.1"/>
</dbReference>
<comment type="function">
    <text evidence="1">Catalyzes the hydroxylation of the N(6)-(4-aminobutyl)-L-lysine intermediate produced by deoxyhypusine synthase/DHPS on a critical lysine of the eukaryotic translation initiation factor 5A/eIF-5A. This is the second step of the post-translational modification of that lysine into an unusual amino acid residue named hypusine. Hypusination is unique to mature eIF-5A factor and is essential for its function.</text>
</comment>
<accession>A0ABX7LRR9</accession>
<dbReference type="InterPro" id="IPR016024">
    <property type="entry name" value="ARM-type_fold"/>
</dbReference>
<dbReference type="PANTHER" id="PTHR12697">
    <property type="entry name" value="PBS LYASE HEAT-LIKE PROTEIN"/>
    <property type="match status" value="1"/>
</dbReference>
<dbReference type="SUPFAM" id="SSF48371">
    <property type="entry name" value="ARM repeat"/>
    <property type="match status" value="1"/>
</dbReference>
<dbReference type="InterPro" id="IPR004155">
    <property type="entry name" value="PBS_lyase_HEAT"/>
</dbReference>
<reference evidence="2 3" key="1">
    <citation type="submission" date="2021-02" db="EMBL/GenBank/DDBJ databases">
        <title>Brevundimonas sp. CS1 genome sequence.</title>
        <authorList>
            <person name="Lee K."/>
            <person name="Choi Y.-J."/>
            <person name="Son H.-R."/>
        </authorList>
    </citation>
    <scope>NUCLEOTIDE SEQUENCE [LARGE SCALE GENOMIC DNA]</scope>
    <source>
        <strain evidence="2 3">CS1</strain>
    </source>
</reference>
<proteinExistence type="predicted"/>
<dbReference type="Gene3D" id="1.25.10.10">
    <property type="entry name" value="Leucine-rich Repeat Variant"/>
    <property type="match status" value="1"/>
</dbReference>
<keyword evidence="3" id="KW-1185">Reference proteome</keyword>
<dbReference type="PANTHER" id="PTHR12697:SF5">
    <property type="entry name" value="DEOXYHYPUSINE HYDROXYLASE"/>
    <property type="match status" value="1"/>
</dbReference>
<name>A0ABX7LRR9_9CAUL</name>
<sequence>MTALLGQLWTTSLLLMAAALAWMSWLILSRLFRERSQANRAERRKSVSRAYLQIMGGDAEGEARLRDYQHQARLLAESLLEVMGLVRGAERERLVAALTRLQVDATLRDRLNRGSRTGRLAAAEALAAFPSQATTAALSSLYMASRDGEVRIAAIRSLIEIDAAPSIEAVVVDLEKRGETESLQYLPILRRLASADPDAALAVFNSPDRSPTLRAVLAEALAGSGAYSCLPALIDATSDPNVALRLAAVRGIGQLAHPAASAAVEAALHDPAWDVRAEACATAAKLGARALAPSLTACLNDAEWWVRFRATEALQTLGLPLPKPEHSIGPVPLDLTPSRLLPEPVLGVAPS</sequence>
<dbReference type="Proteomes" id="UP000662957">
    <property type="component" value="Chromosome"/>
</dbReference>
<dbReference type="EMBL" id="CP070968">
    <property type="protein sequence ID" value="QSF54450.1"/>
    <property type="molecule type" value="Genomic_DNA"/>
</dbReference>
<evidence type="ECO:0000256" key="1">
    <source>
        <dbReference type="ARBA" id="ARBA00045876"/>
    </source>
</evidence>
<protein>
    <submittedName>
        <fullName evidence="2">HEAT repeat domain-containing protein</fullName>
    </submittedName>
</protein>